<feature type="compositionally biased region" description="Basic and acidic residues" evidence="1">
    <location>
        <begin position="1"/>
        <end position="14"/>
    </location>
</feature>
<evidence type="ECO:0000313" key="3">
    <source>
        <dbReference type="EMBL" id="OAQ80838.1"/>
    </source>
</evidence>
<evidence type="ECO:0000313" key="2">
    <source>
        <dbReference type="EMBL" id="OAQ75207.1"/>
    </source>
</evidence>
<dbReference type="Proteomes" id="UP000078340">
    <property type="component" value="Unassembled WGS sequence"/>
</dbReference>
<dbReference type="EMBL" id="LSBH01000008">
    <property type="protein sequence ID" value="OAQ75207.1"/>
    <property type="molecule type" value="Genomic_DNA"/>
</dbReference>
<sequence>MPDSARLAHLDKRSRPTAAGGDPLSTPINNLSRAAHAVSLGGEGRRRVATRSGGDPKRGGHGEWMLGDWAGRQAQPRQPDLVRSV</sequence>
<feature type="region of interest" description="Disordered" evidence="1">
    <location>
        <begin position="1"/>
        <end position="85"/>
    </location>
</feature>
<dbReference type="EMBL" id="LSBI01000009">
    <property type="protein sequence ID" value="OAQ80838.1"/>
    <property type="molecule type" value="Genomic_DNA"/>
</dbReference>
<name>A0A179GBL6_PURLI</name>
<comment type="caution">
    <text evidence="2">The sequence shown here is derived from an EMBL/GenBank/DDBJ whole genome shotgun (WGS) entry which is preliminary data.</text>
</comment>
<dbReference type="AlphaFoldDB" id="A0A179GBL6"/>
<gene>
    <name evidence="2" type="ORF">VFPBJ_09182</name>
    <name evidence="3" type="ORF">VFPFJ_09291</name>
</gene>
<dbReference type="Proteomes" id="UP000078240">
    <property type="component" value="Unassembled WGS sequence"/>
</dbReference>
<protein>
    <submittedName>
        <fullName evidence="2">Uncharacterized protein</fullName>
    </submittedName>
</protein>
<reference evidence="2 4" key="1">
    <citation type="submission" date="2016-01" db="EMBL/GenBank/DDBJ databases">
        <title>Biosynthesis of antibiotic leucinostatins and their inhibition on Phytophthora in bio-control Purpureocillium lilacinum.</title>
        <authorList>
            <person name="Wang G."/>
            <person name="Liu Z."/>
            <person name="Lin R."/>
            <person name="Li E."/>
            <person name="Mao Z."/>
            <person name="Ling J."/>
            <person name="Yin W."/>
            <person name="Xie B."/>
        </authorList>
    </citation>
    <scope>NUCLEOTIDE SEQUENCE [LARGE SCALE GENOMIC DNA]</scope>
    <source>
        <strain evidence="2">PLBJ-1</strain>
        <strain evidence="3">PLFJ-1</strain>
    </source>
</reference>
<evidence type="ECO:0000256" key="1">
    <source>
        <dbReference type="SAM" id="MobiDB-lite"/>
    </source>
</evidence>
<organism evidence="2 4">
    <name type="scientific">Purpureocillium lilacinum</name>
    <name type="common">Paecilomyces lilacinus</name>
    <dbReference type="NCBI Taxonomy" id="33203"/>
    <lineage>
        <taxon>Eukaryota</taxon>
        <taxon>Fungi</taxon>
        <taxon>Dikarya</taxon>
        <taxon>Ascomycota</taxon>
        <taxon>Pezizomycotina</taxon>
        <taxon>Sordariomycetes</taxon>
        <taxon>Hypocreomycetidae</taxon>
        <taxon>Hypocreales</taxon>
        <taxon>Ophiocordycipitaceae</taxon>
        <taxon>Purpureocillium</taxon>
    </lineage>
</organism>
<proteinExistence type="predicted"/>
<evidence type="ECO:0000313" key="4">
    <source>
        <dbReference type="Proteomes" id="UP000078240"/>
    </source>
</evidence>
<accession>A0A179GBL6</accession>